<gene>
    <name evidence="3" type="ORF">B0I32_108335</name>
</gene>
<reference evidence="3 4" key="1">
    <citation type="submission" date="2018-03" db="EMBL/GenBank/DDBJ databases">
        <title>Genomic Encyclopedia of Type Strains, Phase III (KMG-III): the genomes of soil and plant-associated and newly described type strains.</title>
        <authorList>
            <person name="Whitman W."/>
        </authorList>
    </citation>
    <scope>NUCLEOTIDE SEQUENCE [LARGE SCALE GENOMIC DNA]</scope>
    <source>
        <strain evidence="3 4">CGMCC 4.7104</strain>
    </source>
</reference>
<accession>A0A2T0MZW8</accession>
<dbReference type="Proteomes" id="UP000238312">
    <property type="component" value="Unassembled WGS sequence"/>
</dbReference>
<keyword evidence="2" id="KW-1133">Transmembrane helix</keyword>
<dbReference type="AlphaFoldDB" id="A0A2T0MZW8"/>
<feature type="transmembrane region" description="Helical" evidence="2">
    <location>
        <begin position="44"/>
        <end position="64"/>
    </location>
</feature>
<evidence type="ECO:0000256" key="1">
    <source>
        <dbReference type="SAM" id="MobiDB-lite"/>
    </source>
</evidence>
<comment type="caution">
    <text evidence="3">The sequence shown here is derived from an EMBL/GenBank/DDBJ whole genome shotgun (WGS) entry which is preliminary data.</text>
</comment>
<keyword evidence="4" id="KW-1185">Reference proteome</keyword>
<keyword evidence="2" id="KW-0472">Membrane</keyword>
<feature type="compositionally biased region" description="Low complexity" evidence="1">
    <location>
        <begin position="278"/>
        <end position="289"/>
    </location>
</feature>
<dbReference type="EMBL" id="PVNG01000008">
    <property type="protein sequence ID" value="PRX64970.1"/>
    <property type="molecule type" value="Genomic_DNA"/>
</dbReference>
<feature type="region of interest" description="Disordered" evidence="1">
    <location>
        <begin position="267"/>
        <end position="306"/>
    </location>
</feature>
<feature type="transmembrane region" description="Helical" evidence="2">
    <location>
        <begin position="70"/>
        <end position="89"/>
    </location>
</feature>
<evidence type="ECO:0000313" key="3">
    <source>
        <dbReference type="EMBL" id="PRX64970.1"/>
    </source>
</evidence>
<dbReference type="RefSeq" id="WP_106241757.1">
    <property type="nucleotide sequence ID" value="NZ_PVNG01000008.1"/>
</dbReference>
<organism evidence="3 4">
    <name type="scientific">Nonomuraea fuscirosea</name>
    <dbReference type="NCBI Taxonomy" id="1291556"/>
    <lineage>
        <taxon>Bacteria</taxon>
        <taxon>Bacillati</taxon>
        <taxon>Actinomycetota</taxon>
        <taxon>Actinomycetes</taxon>
        <taxon>Streptosporangiales</taxon>
        <taxon>Streptosporangiaceae</taxon>
        <taxon>Nonomuraea</taxon>
    </lineage>
</organism>
<proteinExistence type="predicted"/>
<evidence type="ECO:0000313" key="4">
    <source>
        <dbReference type="Proteomes" id="UP000238312"/>
    </source>
</evidence>
<name>A0A2T0MZW8_9ACTN</name>
<evidence type="ECO:0000256" key="2">
    <source>
        <dbReference type="SAM" id="Phobius"/>
    </source>
</evidence>
<dbReference type="OrthoDB" id="3425023at2"/>
<keyword evidence="2" id="KW-0812">Transmembrane</keyword>
<sequence>MENWIEQPIVDPEIPEGDRRRMAVALPALLARPDPEPPRWVRRLFAAGAVLSATAAVALAGVAGGTGRGSAMLAAMMLLFVAIVCTGVARSHEGTRLSRRYAGRYVIPATLDDPALDLLARARRAVGDVSGSRAHRLGLLDAVANDVVLPRHLWEIAGLVRVHADLRAEQAEALGEAMTPGLAAVLRPQQEALRRSVAAVTERVRELEAYADQVRAADSALRAGDLRRSDDRYLDLLARADDTSDLRALTAEAAALTAGLHTDNASGPGAAGLHTDNAPGPGAAGLRAGNVPGPRPDDGPGGSATC</sequence>
<protein>
    <submittedName>
        <fullName evidence="3">Uncharacterized protein</fullName>
    </submittedName>
</protein>